<accession>A0AAN9LWX3</accession>
<name>A0AAN9LWX3_CANGL</name>
<evidence type="ECO:0000313" key="2">
    <source>
        <dbReference type="Proteomes" id="UP001367508"/>
    </source>
</evidence>
<dbReference type="AlphaFoldDB" id="A0AAN9LWX3"/>
<proteinExistence type="predicted"/>
<gene>
    <name evidence="1" type="ORF">VNO77_12602</name>
</gene>
<dbReference type="EMBL" id="JAYMYQ010000003">
    <property type="protein sequence ID" value="KAK7343677.1"/>
    <property type="molecule type" value="Genomic_DNA"/>
</dbReference>
<reference evidence="1 2" key="1">
    <citation type="submission" date="2024-01" db="EMBL/GenBank/DDBJ databases">
        <title>The genomes of 5 underutilized Papilionoideae crops provide insights into root nodulation and disease resistanc.</title>
        <authorList>
            <person name="Jiang F."/>
        </authorList>
    </citation>
    <scope>NUCLEOTIDE SEQUENCE [LARGE SCALE GENOMIC DNA]</scope>
    <source>
        <strain evidence="1">LVBAO_FW01</strain>
        <tissue evidence="1">Leaves</tissue>
    </source>
</reference>
<evidence type="ECO:0000313" key="1">
    <source>
        <dbReference type="EMBL" id="KAK7343677.1"/>
    </source>
</evidence>
<protein>
    <submittedName>
        <fullName evidence="1">Uncharacterized protein</fullName>
    </submittedName>
</protein>
<comment type="caution">
    <text evidence="1">The sequence shown here is derived from an EMBL/GenBank/DDBJ whole genome shotgun (WGS) entry which is preliminary data.</text>
</comment>
<organism evidence="1 2">
    <name type="scientific">Canavalia gladiata</name>
    <name type="common">Sword bean</name>
    <name type="synonym">Dolichos gladiatus</name>
    <dbReference type="NCBI Taxonomy" id="3824"/>
    <lineage>
        <taxon>Eukaryota</taxon>
        <taxon>Viridiplantae</taxon>
        <taxon>Streptophyta</taxon>
        <taxon>Embryophyta</taxon>
        <taxon>Tracheophyta</taxon>
        <taxon>Spermatophyta</taxon>
        <taxon>Magnoliopsida</taxon>
        <taxon>eudicotyledons</taxon>
        <taxon>Gunneridae</taxon>
        <taxon>Pentapetalae</taxon>
        <taxon>rosids</taxon>
        <taxon>fabids</taxon>
        <taxon>Fabales</taxon>
        <taxon>Fabaceae</taxon>
        <taxon>Papilionoideae</taxon>
        <taxon>50 kb inversion clade</taxon>
        <taxon>NPAAA clade</taxon>
        <taxon>indigoferoid/millettioid clade</taxon>
        <taxon>Phaseoleae</taxon>
        <taxon>Canavalia</taxon>
    </lineage>
</organism>
<keyword evidence="2" id="KW-1185">Reference proteome</keyword>
<sequence>MLRCEHRKKIDYIKDNYFEIIGCSQHWQRKKKDKFATYATISKTKKRKNLKEKLVNIKSQLISLLFSSINKLTTELNCLAVFLPHDCFGHDLTTKRVIETGKLQGNLYFLDQEAEV</sequence>
<dbReference type="Proteomes" id="UP001367508">
    <property type="component" value="Unassembled WGS sequence"/>
</dbReference>